<dbReference type="InterPro" id="IPR038584">
    <property type="entry name" value="Ribosomal_bL33_sf"/>
</dbReference>
<dbReference type="GO" id="GO:0005737">
    <property type="term" value="C:cytoplasm"/>
    <property type="evidence" value="ECO:0007669"/>
    <property type="project" value="UniProtKB-ARBA"/>
</dbReference>
<dbReference type="NCBIfam" id="TIGR01023">
    <property type="entry name" value="rpmG_bact"/>
    <property type="match status" value="1"/>
</dbReference>
<dbReference type="GO" id="GO:0006412">
    <property type="term" value="P:translation"/>
    <property type="evidence" value="ECO:0007669"/>
    <property type="project" value="UniProtKB-UniRule"/>
</dbReference>
<evidence type="ECO:0000256" key="2">
    <source>
        <dbReference type="ARBA" id="ARBA00022980"/>
    </source>
</evidence>
<dbReference type="NCBIfam" id="NF001860">
    <property type="entry name" value="PRK00595.1"/>
    <property type="match status" value="1"/>
</dbReference>
<dbReference type="GO" id="GO:0003735">
    <property type="term" value="F:structural constituent of ribosome"/>
    <property type="evidence" value="ECO:0007669"/>
    <property type="project" value="InterPro"/>
</dbReference>
<name>A0A0V8JLI8_9BACI</name>
<sequence length="49" mass="5768">MRKKVVMACVECGSRNYTTMKSTEQSNIRLEMKKFCKSCNSHVQHRETK</sequence>
<evidence type="ECO:0000313" key="6">
    <source>
        <dbReference type="EMBL" id="KSU87725.1"/>
    </source>
</evidence>
<protein>
    <recommendedName>
        <fullName evidence="4 5">Large ribosomal subunit protein bL33</fullName>
    </recommendedName>
</protein>
<dbReference type="RefSeq" id="WP_025909711.1">
    <property type="nucleotide sequence ID" value="NZ_KQ758652.1"/>
</dbReference>
<gene>
    <name evidence="5" type="primary">rpmG</name>
    <name evidence="6" type="ORF">AS180_11490</name>
</gene>
<dbReference type="Pfam" id="PF00471">
    <property type="entry name" value="Ribosomal_L33"/>
    <property type="match status" value="1"/>
</dbReference>
<dbReference type="GO" id="GO:0005840">
    <property type="term" value="C:ribosome"/>
    <property type="evidence" value="ECO:0007669"/>
    <property type="project" value="UniProtKB-KW"/>
</dbReference>
<comment type="similarity">
    <text evidence="1 5">Belongs to the bacterial ribosomal protein bL33 family.</text>
</comment>
<keyword evidence="7" id="KW-1185">Reference proteome</keyword>
<dbReference type="HAMAP" id="MF_00294">
    <property type="entry name" value="Ribosomal_bL33"/>
    <property type="match status" value="1"/>
</dbReference>
<keyword evidence="3 5" id="KW-0687">Ribonucleoprotein</keyword>
<dbReference type="Gene3D" id="2.20.28.120">
    <property type="entry name" value="Ribosomal protein L33"/>
    <property type="match status" value="1"/>
</dbReference>
<dbReference type="AlphaFoldDB" id="A0A0V8JLI8"/>
<keyword evidence="2 5" id="KW-0689">Ribosomal protein</keyword>
<evidence type="ECO:0000313" key="7">
    <source>
        <dbReference type="Proteomes" id="UP000053681"/>
    </source>
</evidence>
<dbReference type="GeneID" id="93684634"/>
<evidence type="ECO:0000256" key="3">
    <source>
        <dbReference type="ARBA" id="ARBA00023274"/>
    </source>
</evidence>
<dbReference type="EMBL" id="LNQP01000036">
    <property type="protein sequence ID" value="KSU87725.1"/>
    <property type="molecule type" value="Genomic_DNA"/>
</dbReference>
<accession>A0A0V8JLI8</accession>
<reference evidence="6 7" key="1">
    <citation type="submission" date="2015-11" db="EMBL/GenBank/DDBJ databases">
        <title>Bacillus caseinolyticus sp nov.</title>
        <authorList>
            <person name="Dastager S.G."/>
            <person name="Mawlankar R."/>
        </authorList>
    </citation>
    <scope>NUCLEOTIDE SEQUENCE [LARGE SCALE GENOMIC DNA]</scope>
    <source>
        <strain evidence="6 7">SGD-V-76</strain>
    </source>
</reference>
<proteinExistence type="inferred from homology"/>
<dbReference type="InterPro" id="IPR001705">
    <property type="entry name" value="Ribosomal_bL33"/>
</dbReference>
<evidence type="ECO:0000256" key="4">
    <source>
        <dbReference type="ARBA" id="ARBA00035176"/>
    </source>
</evidence>
<dbReference type="NCBIfam" id="NF001764">
    <property type="entry name" value="PRK00504.1"/>
    <property type="match status" value="1"/>
</dbReference>
<dbReference type="SUPFAM" id="SSF57829">
    <property type="entry name" value="Zn-binding ribosomal proteins"/>
    <property type="match status" value="1"/>
</dbReference>
<dbReference type="GO" id="GO:1990904">
    <property type="term" value="C:ribonucleoprotein complex"/>
    <property type="evidence" value="ECO:0007669"/>
    <property type="project" value="UniProtKB-KW"/>
</dbReference>
<comment type="caution">
    <text evidence="6">The sequence shown here is derived from an EMBL/GenBank/DDBJ whole genome shotgun (WGS) entry which is preliminary data.</text>
</comment>
<dbReference type="Proteomes" id="UP000053681">
    <property type="component" value="Unassembled WGS sequence"/>
</dbReference>
<evidence type="ECO:0000256" key="1">
    <source>
        <dbReference type="ARBA" id="ARBA00007596"/>
    </source>
</evidence>
<evidence type="ECO:0000256" key="5">
    <source>
        <dbReference type="HAMAP-Rule" id="MF_00294"/>
    </source>
</evidence>
<dbReference type="InterPro" id="IPR011332">
    <property type="entry name" value="Ribosomal_zn-bd"/>
</dbReference>
<organism evidence="6 7">
    <name type="scientific">Priestia veravalensis</name>
    <dbReference type="NCBI Taxonomy" id="1414648"/>
    <lineage>
        <taxon>Bacteria</taxon>
        <taxon>Bacillati</taxon>
        <taxon>Bacillota</taxon>
        <taxon>Bacilli</taxon>
        <taxon>Bacillales</taxon>
        <taxon>Bacillaceae</taxon>
        <taxon>Priestia</taxon>
    </lineage>
</organism>